<proteinExistence type="predicted"/>
<name>A0A6G0WYQ6_APHCR</name>
<evidence type="ECO:0000313" key="1">
    <source>
        <dbReference type="EMBL" id="KAF0732739.1"/>
    </source>
</evidence>
<dbReference type="OrthoDB" id="426210at2759"/>
<evidence type="ECO:0000313" key="2">
    <source>
        <dbReference type="Proteomes" id="UP000478052"/>
    </source>
</evidence>
<sequence>MFADDIKIVRKVDCRLESELLQSDLNALYTWCTNKNFTLNIKKMSVINFDYYVNGEMLQRTMGPVKDLGFIIRNCIDFSDKHALKSIYCSLIRSICEYGSIIWPPYQISSKLKLEKIQHKFLRFLSYKCSIPREPHSSYSSLLAILNLETLECRRLRLDLYLAYKMFTGLLDCPDFLFLFSFNVPTRSLTRVITNYAKNYPSNRIMQFTNELNIDFFVSSNFHLFKSYYATGLHKPAPLIAVVVVYIPPSSPIELYTTHLNTIDFIVQNYPNHSFILTVYVSYRKQSLNILPFLKD</sequence>
<reference evidence="1 2" key="1">
    <citation type="submission" date="2019-08" db="EMBL/GenBank/DDBJ databases">
        <title>Whole genome of Aphis craccivora.</title>
        <authorList>
            <person name="Voronova N.V."/>
            <person name="Shulinski R.S."/>
            <person name="Bandarenka Y.V."/>
            <person name="Zhorov D.G."/>
            <person name="Warner D."/>
        </authorList>
    </citation>
    <scope>NUCLEOTIDE SEQUENCE [LARGE SCALE GENOMIC DNA]</scope>
    <source>
        <strain evidence="1">180601</strain>
        <tissue evidence="1">Whole Body</tissue>
    </source>
</reference>
<dbReference type="EMBL" id="VUJU01008297">
    <property type="protein sequence ID" value="KAF0732739.1"/>
    <property type="molecule type" value="Genomic_DNA"/>
</dbReference>
<accession>A0A6G0WYQ6</accession>
<evidence type="ECO:0008006" key="3">
    <source>
        <dbReference type="Google" id="ProtNLM"/>
    </source>
</evidence>
<organism evidence="1 2">
    <name type="scientific">Aphis craccivora</name>
    <name type="common">Cowpea aphid</name>
    <dbReference type="NCBI Taxonomy" id="307492"/>
    <lineage>
        <taxon>Eukaryota</taxon>
        <taxon>Metazoa</taxon>
        <taxon>Ecdysozoa</taxon>
        <taxon>Arthropoda</taxon>
        <taxon>Hexapoda</taxon>
        <taxon>Insecta</taxon>
        <taxon>Pterygota</taxon>
        <taxon>Neoptera</taxon>
        <taxon>Paraneoptera</taxon>
        <taxon>Hemiptera</taxon>
        <taxon>Sternorrhyncha</taxon>
        <taxon>Aphidomorpha</taxon>
        <taxon>Aphidoidea</taxon>
        <taxon>Aphididae</taxon>
        <taxon>Aphidini</taxon>
        <taxon>Aphis</taxon>
        <taxon>Aphis</taxon>
    </lineage>
</organism>
<protein>
    <recommendedName>
        <fullName evidence="3">Reverse transcriptase domain-containing protein</fullName>
    </recommendedName>
</protein>
<comment type="caution">
    <text evidence="1">The sequence shown here is derived from an EMBL/GenBank/DDBJ whole genome shotgun (WGS) entry which is preliminary data.</text>
</comment>
<dbReference type="AlphaFoldDB" id="A0A6G0WYQ6"/>
<dbReference type="Proteomes" id="UP000478052">
    <property type="component" value="Unassembled WGS sequence"/>
</dbReference>
<gene>
    <name evidence="1" type="ORF">FWK35_00024899</name>
</gene>
<keyword evidence="2" id="KW-1185">Reference proteome</keyword>